<gene>
    <name evidence="2" type="ORF">BU24DRAFT_451042</name>
</gene>
<organism evidence="2 3">
    <name type="scientific">Aaosphaeria arxii CBS 175.79</name>
    <dbReference type="NCBI Taxonomy" id="1450172"/>
    <lineage>
        <taxon>Eukaryota</taxon>
        <taxon>Fungi</taxon>
        <taxon>Dikarya</taxon>
        <taxon>Ascomycota</taxon>
        <taxon>Pezizomycotina</taxon>
        <taxon>Dothideomycetes</taxon>
        <taxon>Pleosporomycetidae</taxon>
        <taxon>Pleosporales</taxon>
        <taxon>Pleosporales incertae sedis</taxon>
        <taxon>Aaosphaeria</taxon>
    </lineage>
</organism>
<dbReference type="EMBL" id="ML978069">
    <property type="protein sequence ID" value="KAF2016538.1"/>
    <property type="molecule type" value="Genomic_DNA"/>
</dbReference>
<sequence length="467" mass="51770">MIPGSTSSTSSASQARARTPTSSGGDNDTDSSSCQAHGTPSRLRRIGTMLARRAHFGGHKATLDLMSFPREIRDRIYELYLREQNEEPHLRIFGPVPPPGLLRAGSPARTDRSTTSTSTSSSSSSLLFPPLRRAQAAGVRLYHRLTPSCFRPKLPPMDLQKRATTLFLVSKTIHAESKAILFLIAIVESVPLALRLSHTLFKLSHPTLPYPTYQPEMSLFLAPRSTHFVHIRHLNIFVTPHVIPDLTKVLEATEQDPRDAAMITAKRFVRFRVVHPRDLALHRTWFEPLRYVVTHMLNLTRLVLDMTHMQWPSSVAATYPILRNPDPALVPAASVVRLFMKVVSKLKKERAFLLTAASGIADGMVNLSGRTRHRGDPDVRRGMWNGLRDAVRDDPDSAGDRKVLTVTYLLTDEQIEELQTPSSSAAAGGGGGGDASSSSPSNREGVPDVQVVTHRDPHFVEQWGYRN</sequence>
<dbReference type="Proteomes" id="UP000799778">
    <property type="component" value="Unassembled WGS sequence"/>
</dbReference>
<protein>
    <submittedName>
        <fullName evidence="2">Uncharacterized protein</fullName>
    </submittedName>
</protein>
<reference evidence="2" key="1">
    <citation type="journal article" date="2020" name="Stud. Mycol.">
        <title>101 Dothideomycetes genomes: a test case for predicting lifestyles and emergence of pathogens.</title>
        <authorList>
            <person name="Haridas S."/>
            <person name="Albert R."/>
            <person name="Binder M."/>
            <person name="Bloem J."/>
            <person name="Labutti K."/>
            <person name="Salamov A."/>
            <person name="Andreopoulos B."/>
            <person name="Baker S."/>
            <person name="Barry K."/>
            <person name="Bills G."/>
            <person name="Bluhm B."/>
            <person name="Cannon C."/>
            <person name="Castanera R."/>
            <person name="Culley D."/>
            <person name="Daum C."/>
            <person name="Ezra D."/>
            <person name="Gonzalez J."/>
            <person name="Henrissat B."/>
            <person name="Kuo A."/>
            <person name="Liang C."/>
            <person name="Lipzen A."/>
            <person name="Lutzoni F."/>
            <person name="Magnuson J."/>
            <person name="Mondo S."/>
            <person name="Nolan M."/>
            <person name="Ohm R."/>
            <person name="Pangilinan J."/>
            <person name="Park H.-J."/>
            <person name="Ramirez L."/>
            <person name="Alfaro M."/>
            <person name="Sun H."/>
            <person name="Tritt A."/>
            <person name="Yoshinaga Y."/>
            <person name="Zwiers L.-H."/>
            <person name="Turgeon B."/>
            <person name="Goodwin S."/>
            <person name="Spatafora J."/>
            <person name="Crous P."/>
            <person name="Grigoriev I."/>
        </authorList>
    </citation>
    <scope>NUCLEOTIDE SEQUENCE</scope>
    <source>
        <strain evidence="2">CBS 175.79</strain>
    </source>
</reference>
<evidence type="ECO:0000256" key="1">
    <source>
        <dbReference type="SAM" id="MobiDB-lite"/>
    </source>
</evidence>
<dbReference type="RefSeq" id="XP_033384877.1">
    <property type="nucleotide sequence ID" value="XM_033531074.1"/>
</dbReference>
<keyword evidence="3" id="KW-1185">Reference proteome</keyword>
<feature type="compositionally biased region" description="Low complexity" evidence="1">
    <location>
        <begin position="1"/>
        <end position="33"/>
    </location>
</feature>
<proteinExistence type="predicted"/>
<accession>A0A6A5XTC7</accession>
<evidence type="ECO:0000313" key="2">
    <source>
        <dbReference type="EMBL" id="KAF2016538.1"/>
    </source>
</evidence>
<feature type="region of interest" description="Disordered" evidence="1">
    <location>
        <begin position="90"/>
        <end position="126"/>
    </location>
</feature>
<dbReference type="AlphaFoldDB" id="A0A6A5XTC7"/>
<feature type="region of interest" description="Disordered" evidence="1">
    <location>
        <begin position="419"/>
        <end position="457"/>
    </location>
</feature>
<name>A0A6A5XTC7_9PLEO</name>
<dbReference type="GeneID" id="54288471"/>
<evidence type="ECO:0000313" key="3">
    <source>
        <dbReference type="Proteomes" id="UP000799778"/>
    </source>
</evidence>
<feature type="compositionally biased region" description="Low complexity" evidence="1">
    <location>
        <begin position="113"/>
        <end position="125"/>
    </location>
</feature>
<feature type="region of interest" description="Disordered" evidence="1">
    <location>
        <begin position="1"/>
        <end position="41"/>
    </location>
</feature>